<accession>A0A7D3VUY4</accession>
<dbReference type="RefSeq" id="WP_173097571.1">
    <property type="nucleotide sequence ID" value="NZ_CP053892.1"/>
</dbReference>
<dbReference type="AlphaFoldDB" id="A0A7D3VUY4"/>
<evidence type="ECO:0000313" key="3">
    <source>
        <dbReference type="Proteomes" id="UP000501240"/>
    </source>
</evidence>
<feature type="transmembrane region" description="Helical" evidence="1">
    <location>
        <begin position="91"/>
        <end position="113"/>
    </location>
</feature>
<dbReference type="Proteomes" id="UP000501240">
    <property type="component" value="Chromosome"/>
</dbReference>
<evidence type="ECO:0000313" key="2">
    <source>
        <dbReference type="EMBL" id="QKG23633.1"/>
    </source>
</evidence>
<protein>
    <submittedName>
        <fullName evidence="2">Uncharacterized protein</fullName>
    </submittedName>
</protein>
<feature type="transmembrane region" description="Helical" evidence="1">
    <location>
        <begin position="60"/>
        <end position="79"/>
    </location>
</feature>
<evidence type="ECO:0000256" key="1">
    <source>
        <dbReference type="SAM" id="Phobius"/>
    </source>
</evidence>
<dbReference type="EMBL" id="CP053892">
    <property type="protein sequence ID" value="QKG23633.1"/>
    <property type="molecule type" value="Genomic_DNA"/>
</dbReference>
<proteinExistence type="predicted"/>
<feature type="transmembrane region" description="Helical" evidence="1">
    <location>
        <begin position="125"/>
        <end position="145"/>
    </location>
</feature>
<gene>
    <name evidence="2" type="ORF">ACTIVE_5276</name>
</gene>
<keyword evidence="1" id="KW-1133">Transmembrane helix</keyword>
<feature type="transmembrane region" description="Helical" evidence="1">
    <location>
        <begin position="12"/>
        <end position="32"/>
    </location>
</feature>
<name>A0A7D3VUY4_ACTVE</name>
<reference evidence="2 3" key="1">
    <citation type="submission" date="2020-05" db="EMBL/GenBank/DDBJ databases">
        <title>Actinomadura verrucosospora NRRL-B18236 (PFL_A860) Genome sequencing and assembly.</title>
        <authorList>
            <person name="Samborskyy M."/>
        </authorList>
    </citation>
    <scope>NUCLEOTIDE SEQUENCE [LARGE SCALE GENOMIC DNA]</scope>
    <source>
        <strain evidence="2 3">NRRL:B18236</strain>
    </source>
</reference>
<keyword evidence="1" id="KW-0812">Transmembrane</keyword>
<sequence>MTTERPARHRAVLTALVVGLVLTVVAAVYPFVDRATTHLLADHIRAGYPAYPRARIDTAVTTYLTLLAVSGALGALAWLATIGAVKAGKRWARTTATAMFVLGLGTGLTALLTKDTSGQTGLAPALGWIGMAPCLAGLVAVTLLWTRRRPARRTFADGR</sequence>
<organism evidence="2 3">
    <name type="scientific">Actinomadura verrucosospora</name>
    <dbReference type="NCBI Taxonomy" id="46165"/>
    <lineage>
        <taxon>Bacteria</taxon>
        <taxon>Bacillati</taxon>
        <taxon>Actinomycetota</taxon>
        <taxon>Actinomycetes</taxon>
        <taxon>Streptosporangiales</taxon>
        <taxon>Thermomonosporaceae</taxon>
        <taxon>Actinomadura</taxon>
    </lineage>
</organism>
<keyword evidence="1" id="KW-0472">Membrane</keyword>
<keyword evidence="3" id="KW-1185">Reference proteome</keyword>